<proteinExistence type="predicted"/>
<protein>
    <submittedName>
        <fullName evidence="1">Uncharacterized protein</fullName>
    </submittedName>
</protein>
<dbReference type="Proteomes" id="UP000194499">
    <property type="component" value="Unassembled WGS sequence"/>
</dbReference>
<dbReference type="AlphaFoldDB" id="A0A1Y6AIA1"/>
<dbReference type="EMBL" id="FWZB01000046">
    <property type="protein sequence ID" value="SME34497.1"/>
    <property type="molecule type" value="Genomic_DNA"/>
</dbReference>
<gene>
    <name evidence="1" type="ORF">BACERE00191_04751</name>
</gene>
<reference evidence="2" key="1">
    <citation type="submission" date="2017-04" db="EMBL/GenBank/DDBJ databases">
        <authorList>
            <person name="Criscuolo A."/>
        </authorList>
    </citation>
    <scope>NUCLEOTIDE SEQUENCE [LARGE SCALE GENOMIC DNA]</scope>
</reference>
<evidence type="ECO:0000313" key="1">
    <source>
        <dbReference type="EMBL" id="SME34497.1"/>
    </source>
</evidence>
<accession>A0A1Y6AIA1</accession>
<name>A0A1Y6AIA1_9BACI</name>
<sequence length="235" mass="28083">MMNYYNAGFIIISYEKDLIYKNCIIEGLPETILTISNEVRPTFPDYWFFPWCNTHKNESNSSIIKSRLRISREEHEKAQSFLDTLIQEKKFSWPNVFKFLEDARFFQQNYLRGIENLEIISLNLSEEYRTDFLLNESEENNFEVSIYNFLESSLPFSVKKYEILGFDICGYSNNSFYSFIHNGLQEDFNRFNKKLNGLSLIGNYDDAKEIIYLIDEKKIKAEEVLWYPWLILKCK</sequence>
<evidence type="ECO:0000313" key="2">
    <source>
        <dbReference type="Proteomes" id="UP000194499"/>
    </source>
</evidence>
<organism evidence="1 2">
    <name type="scientific">Bacillus pacificus</name>
    <dbReference type="NCBI Taxonomy" id="2026187"/>
    <lineage>
        <taxon>Bacteria</taxon>
        <taxon>Bacillati</taxon>
        <taxon>Bacillota</taxon>
        <taxon>Bacilli</taxon>
        <taxon>Bacillales</taxon>
        <taxon>Bacillaceae</taxon>
        <taxon>Bacillus</taxon>
        <taxon>Bacillus cereus group</taxon>
    </lineage>
</organism>